<dbReference type="PANTHER" id="PTHR35531:SF1">
    <property type="entry name" value="INNER MEMBRANE PROTEIN YBCI-RELATED"/>
    <property type="match status" value="1"/>
</dbReference>
<name>A0ABS4ZGC2_9MICO</name>
<feature type="transmembrane region" description="Helical" evidence="1">
    <location>
        <begin position="160"/>
        <end position="187"/>
    </location>
</feature>
<organism evidence="2 3">
    <name type="scientific">Microbacterium amylolyticum</name>
    <dbReference type="NCBI Taxonomy" id="936337"/>
    <lineage>
        <taxon>Bacteria</taxon>
        <taxon>Bacillati</taxon>
        <taxon>Actinomycetota</taxon>
        <taxon>Actinomycetes</taxon>
        <taxon>Micrococcales</taxon>
        <taxon>Microbacteriaceae</taxon>
        <taxon>Microbacterium</taxon>
    </lineage>
</organism>
<evidence type="ECO:0000313" key="3">
    <source>
        <dbReference type="Proteomes" id="UP001519362"/>
    </source>
</evidence>
<feature type="transmembrane region" description="Helical" evidence="1">
    <location>
        <begin position="84"/>
        <end position="104"/>
    </location>
</feature>
<comment type="caution">
    <text evidence="2">The sequence shown here is derived from an EMBL/GenBank/DDBJ whole genome shotgun (WGS) entry which is preliminary data.</text>
</comment>
<feature type="transmembrane region" description="Helical" evidence="1">
    <location>
        <begin position="110"/>
        <end position="130"/>
    </location>
</feature>
<evidence type="ECO:0000313" key="2">
    <source>
        <dbReference type="EMBL" id="MBP2436332.1"/>
    </source>
</evidence>
<dbReference type="EMBL" id="JAGIOL010000001">
    <property type="protein sequence ID" value="MBP2436332.1"/>
    <property type="molecule type" value="Genomic_DNA"/>
</dbReference>
<dbReference type="Proteomes" id="UP001519362">
    <property type="component" value="Unassembled WGS sequence"/>
</dbReference>
<sequence length="251" mass="26153">MGYSHAVSGAAAWVAVTTTVPGFGLAPLDPLGVLTGAAVCAGAALLPDIDHPSSTVASALPGGRVISGVASGLTGGHRKGMHSLVATICILLAAVVLSLASWTPDGWDRPLAIGPAIGAAVCIAVGTKCLRIARSWVLSWIIGIAAAAGLMWWFPDEFAWLPACIGIGYVVHLIGDTLTTGGVPWLWPIMLKRPVVFRRTMLIKRLWPRRGSFALPLLGNAGSWREWLLTTLLTLYAIWGLAAAALALLPG</sequence>
<dbReference type="PANTHER" id="PTHR35531">
    <property type="entry name" value="INNER MEMBRANE PROTEIN YBCI-RELATED"/>
    <property type="match status" value="1"/>
</dbReference>
<keyword evidence="1" id="KW-1133">Transmembrane helix</keyword>
<dbReference type="RefSeq" id="WP_165136661.1">
    <property type="nucleotide sequence ID" value="NZ_CP049253.1"/>
</dbReference>
<feature type="transmembrane region" description="Helical" evidence="1">
    <location>
        <begin position="137"/>
        <end position="154"/>
    </location>
</feature>
<gene>
    <name evidence="2" type="ORF">JOF34_000918</name>
</gene>
<proteinExistence type="predicted"/>
<dbReference type="Pfam" id="PF04307">
    <property type="entry name" value="YdjM"/>
    <property type="match status" value="1"/>
</dbReference>
<feature type="transmembrane region" description="Helical" evidence="1">
    <location>
        <begin position="230"/>
        <end position="249"/>
    </location>
</feature>
<keyword evidence="2" id="KW-0378">Hydrolase</keyword>
<accession>A0ABS4ZGC2</accession>
<keyword evidence="3" id="KW-1185">Reference proteome</keyword>
<protein>
    <submittedName>
        <fullName evidence="2">Membrane-bound metal-dependent hydrolase YbcI (DUF457 family)</fullName>
    </submittedName>
</protein>
<keyword evidence="1" id="KW-0812">Transmembrane</keyword>
<dbReference type="GO" id="GO:0016787">
    <property type="term" value="F:hydrolase activity"/>
    <property type="evidence" value="ECO:0007669"/>
    <property type="project" value="UniProtKB-KW"/>
</dbReference>
<reference evidence="2 3" key="1">
    <citation type="submission" date="2021-03" db="EMBL/GenBank/DDBJ databases">
        <title>Sequencing the genomes of 1000 actinobacteria strains.</title>
        <authorList>
            <person name="Klenk H.-P."/>
        </authorList>
    </citation>
    <scope>NUCLEOTIDE SEQUENCE [LARGE SCALE GENOMIC DNA]</scope>
    <source>
        <strain evidence="2 3">DSM 24221</strain>
    </source>
</reference>
<evidence type="ECO:0000256" key="1">
    <source>
        <dbReference type="SAM" id="Phobius"/>
    </source>
</evidence>
<keyword evidence="1" id="KW-0472">Membrane</keyword>
<dbReference type="InterPro" id="IPR007404">
    <property type="entry name" value="YdjM-like"/>
</dbReference>